<evidence type="ECO:0000313" key="8">
    <source>
        <dbReference type="EMBL" id="KAB7502406.1"/>
    </source>
</evidence>
<comment type="caution">
    <text evidence="8">The sequence shown here is derived from an EMBL/GenBank/DDBJ whole genome shotgun (WGS) entry which is preliminary data.</text>
</comment>
<keyword evidence="4" id="KW-0442">Lipid degradation</keyword>
<evidence type="ECO:0000256" key="4">
    <source>
        <dbReference type="ARBA" id="ARBA00022963"/>
    </source>
</evidence>
<evidence type="ECO:0000256" key="6">
    <source>
        <dbReference type="ARBA" id="ARBA00023180"/>
    </source>
</evidence>
<gene>
    <name evidence="8" type="primary">Lip3_2</name>
    <name evidence="8" type="ORF">Anas_11065</name>
</gene>
<dbReference type="FunFam" id="3.40.50.1820:FF:000057">
    <property type="entry name" value="Lipase"/>
    <property type="match status" value="1"/>
</dbReference>
<dbReference type="GO" id="GO:0016787">
    <property type="term" value="F:hydrolase activity"/>
    <property type="evidence" value="ECO:0007669"/>
    <property type="project" value="UniProtKB-KW"/>
</dbReference>
<name>A0A5N5T727_9CRUS</name>
<evidence type="ECO:0000259" key="7">
    <source>
        <dbReference type="Pfam" id="PF00561"/>
    </source>
</evidence>
<dbReference type="InterPro" id="IPR000073">
    <property type="entry name" value="AB_hydrolase_1"/>
</dbReference>
<dbReference type="Pfam" id="PF00561">
    <property type="entry name" value="Abhydrolase_1"/>
    <property type="match status" value="1"/>
</dbReference>
<sequence>MALYDVTAAIDYALSTTGNTEVYYVGFSMGTTIFFALMSEKPQYAAKIKAAALMGPVAYVENIKGPLRLLADYSNDLDTLFGLMGQYEFLPSGPEMDYLAQNFCGVDDKLSPVCENILFLISGFDEVELNKEYVPIYLSHTPAGTSIHTVNHYGQLVLKGVFQMYDWGRIGNEKHYGQGEPPMYNLHVDTPPIALYWGQNDWLADPKDVARLSSELKNVVVNQRVEHDQWNHMDFVWGIHAKEYVYEYLINFLSKY</sequence>
<dbReference type="OrthoDB" id="9974421at2759"/>
<accession>A0A5N5T727</accession>
<evidence type="ECO:0000256" key="5">
    <source>
        <dbReference type="ARBA" id="ARBA00023098"/>
    </source>
</evidence>
<dbReference type="Proteomes" id="UP000326759">
    <property type="component" value="Unassembled WGS sequence"/>
</dbReference>
<keyword evidence="6" id="KW-0325">Glycoprotein</keyword>
<dbReference type="PANTHER" id="PTHR11005">
    <property type="entry name" value="LYSOSOMAL ACID LIPASE-RELATED"/>
    <property type="match status" value="1"/>
</dbReference>
<proteinExistence type="inferred from homology"/>
<evidence type="ECO:0000256" key="2">
    <source>
        <dbReference type="ARBA" id="ARBA00022729"/>
    </source>
</evidence>
<keyword evidence="9" id="KW-1185">Reference proteome</keyword>
<feature type="domain" description="AB hydrolase-1" evidence="7">
    <location>
        <begin position="4"/>
        <end position="238"/>
    </location>
</feature>
<comment type="similarity">
    <text evidence="1">Belongs to the AB hydrolase superfamily. Lipase family.</text>
</comment>
<keyword evidence="5" id="KW-0443">Lipid metabolism</keyword>
<keyword evidence="2" id="KW-0732">Signal</keyword>
<dbReference type="Gene3D" id="3.40.50.1820">
    <property type="entry name" value="alpha/beta hydrolase"/>
    <property type="match status" value="1"/>
</dbReference>
<dbReference type="AlphaFoldDB" id="A0A5N5T727"/>
<evidence type="ECO:0000256" key="1">
    <source>
        <dbReference type="ARBA" id="ARBA00010701"/>
    </source>
</evidence>
<dbReference type="GO" id="GO:0016042">
    <property type="term" value="P:lipid catabolic process"/>
    <property type="evidence" value="ECO:0007669"/>
    <property type="project" value="UniProtKB-KW"/>
</dbReference>
<dbReference type="InterPro" id="IPR029058">
    <property type="entry name" value="AB_hydrolase_fold"/>
</dbReference>
<reference evidence="8 9" key="1">
    <citation type="journal article" date="2019" name="PLoS Biol.">
        <title>Sex chromosomes control vertical transmission of feminizing Wolbachia symbionts in an isopod.</title>
        <authorList>
            <person name="Becking T."/>
            <person name="Chebbi M.A."/>
            <person name="Giraud I."/>
            <person name="Moumen B."/>
            <person name="Laverre T."/>
            <person name="Caubet Y."/>
            <person name="Peccoud J."/>
            <person name="Gilbert C."/>
            <person name="Cordaux R."/>
        </authorList>
    </citation>
    <scope>NUCLEOTIDE SEQUENCE [LARGE SCALE GENOMIC DNA]</scope>
    <source>
        <strain evidence="8">ANa2</strain>
        <tissue evidence="8">Whole body excluding digestive tract and cuticle</tissue>
    </source>
</reference>
<protein>
    <submittedName>
        <fullName evidence="8">Lipase 3</fullName>
    </submittedName>
</protein>
<dbReference type="EMBL" id="SEYY01007633">
    <property type="protein sequence ID" value="KAB7502406.1"/>
    <property type="molecule type" value="Genomic_DNA"/>
</dbReference>
<evidence type="ECO:0000256" key="3">
    <source>
        <dbReference type="ARBA" id="ARBA00022801"/>
    </source>
</evidence>
<organism evidence="8 9">
    <name type="scientific">Armadillidium nasatum</name>
    <dbReference type="NCBI Taxonomy" id="96803"/>
    <lineage>
        <taxon>Eukaryota</taxon>
        <taxon>Metazoa</taxon>
        <taxon>Ecdysozoa</taxon>
        <taxon>Arthropoda</taxon>
        <taxon>Crustacea</taxon>
        <taxon>Multicrustacea</taxon>
        <taxon>Malacostraca</taxon>
        <taxon>Eumalacostraca</taxon>
        <taxon>Peracarida</taxon>
        <taxon>Isopoda</taxon>
        <taxon>Oniscidea</taxon>
        <taxon>Crinocheta</taxon>
        <taxon>Armadillidiidae</taxon>
        <taxon>Armadillidium</taxon>
    </lineage>
</organism>
<evidence type="ECO:0000313" key="9">
    <source>
        <dbReference type="Proteomes" id="UP000326759"/>
    </source>
</evidence>
<keyword evidence="3" id="KW-0378">Hydrolase</keyword>
<dbReference type="SUPFAM" id="SSF53474">
    <property type="entry name" value="alpha/beta-Hydrolases"/>
    <property type="match status" value="1"/>
</dbReference>